<dbReference type="PANTHER" id="PTHR15191:SF8">
    <property type="entry name" value="PITUITARY TUMOR-TRANSFORMING GENE 1 PROTEIN-INTERACTING PROTEIN-LIKE"/>
    <property type="match status" value="1"/>
</dbReference>
<evidence type="ECO:0000313" key="4">
    <source>
        <dbReference type="Proteomes" id="UP000646548"/>
    </source>
</evidence>
<feature type="compositionally biased region" description="Basic residues" evidence="1">
    <location>
        <begin position="73"/>
        <end position="84"/>
    </location>
</feature>
<gene>
    <name evidence="3" type="ORF">FQA47_013109</name>
</gene>
<evidence type="ECO:0000256" key="2">
    <source>
        <dbReference type="SAM" id="Phobius"/>
    </source>
</evidence>
<dbReference type="EMBL" id="WKFB01000642">
    <property type="protein sequence ID" value="KAF6719151.1"/>
    <property type="molecule type" value="Genomic_DNA"/>
</dbReference>
<dbReference type="Proteomes" id="UP000646548">
    <property type="component" value="Unassembled WGS sequence"/>
</dbReference>
<accession>A0A834F2S9</accession>
<name>A0A834F2S9_ORYME</name>
<dbReference type="AlphaFoldDB" id="A0A834F2S9"/>
<keyword evidence="2" id="KW-1133">Transmembrane helix</keyword>
<sequence length="422" mass="47276">MSSSENSYDGESRPPSRETSYIVAKLTAEDIFNVVFGIFNLNTARKMSRLREELTCETVDAVIDSFREELSPKKKPLPFSRKRMGSVDEETGSSSPSAPKKRFSRQTKTGHKQVFTHRMNTHAASPSSTLLMCEMSKGLISRKHTTEPEETGREGDAQQERGGKEGGGGEERVLESCHMVEELDRMVTEKTGFKKFQSYALQEEPLAGRGCCSLARHLVALMVTRCRRSWCSGSRGRWTTAPTAFTMSGRTCAGLTAALALAVVLVTVGECQTTAPTPAPCSTYRSCDSCVPHAKCLWCLTTNNCSDYPVSWLLPPPSLCPLAEARWGVCWLNFEALIITLGVLGGFLLISITVCCCYCCCCRRTRSSRSDRDEERLARRREEIRQRSEERKVERKTRHDEIRRKYGLIGDADHPYSKFENE</sequence>
<feature type="region of interest" description="Disordered" evidence="1">
    <location>
        <begin position="70"/>
        <end position="113"/>
    </location>
</feature>
<keyword evidence="2" id="KW-0472">Membrane</keyword>
<evidence type="ECO:0000256" key="1">
    <source>
        <dbReference type="SAM" id="MobiDB-lite"/>
    </source>
</evidence>
<comment type="caution">
    <text evidence="3">The sequence shown here is derived from an EMBL/GenBank/DDBJ whole genome shotgun (WGS) entry which is preliminary data.</text>
</comment>
<keyword evidence="2" id="KW-0812">Transmembrane</keyword>
<feature type="compositionally biased region" description="Basic and acidic residues" evidence="1">
    <location>
        <begin position="144"/>
        <end position="172"/>
    </location>
</feature>
<dbReference type="InterPro" id="IPR052304">
    <property type="entry name" value="PTTG1IP"/>
</dbReference>
<protein>
    <submittedName>
        <fullName evidence="3">Pituitary tumor-transforming gene 1 protein-interacting protein</fullName>
    </submittedName>
</protein>
<feature type="compositionally biased region" description="Basic residues" evidence="1">
    <location>
        <begin position="99"/>
        <end position="113"/>
    </location>
</feature>
<dbReference type="GO" id="GO:0005634">
    <property type="term" value="C:nucleus"/>
    <property type="evidence" value="ECO:0007669"/>
    <property type="project" value="TreeGrafter"/>
</dbReference>
<proteinExistence type="predicted"/>
<reference evidence="3" key="1">
    <citation type="journal article" name="BMC Genomics">
        <title>Long-read sequencing and de novo genome assembly of marine medaka (Oryzias melastigma).</title>
        <authorList>
            <person name="Liang P."/>
            <person name="Saqib H.S.A."/>
            <person name="Ni X."/>
            <person name="Shen Y."/>
        </authorList>
    </citation>
    <scope>NUCLEOTIDE SEQUENCE</scope>
    <source>
        <strain evidence="3">Bigg-433</strain>
    </source>
</reference>
<dbReference type="GO" id="GO:0005737">
    <property type="term" value="C:cytoplasm"/>
    <property type="evidence" value="ECO:0007669"/>
    <property type="project" value="TreeGrafter"/>
</dbReference>
<dbReference type="GO" id="GO:0006606">
    <property type="term" value="P:protein import into nucleus"/>
    <property type="evidence" value="ECO:0007669"/>
    <property type="project" value="TreeGrafter"/>
</dbReference>
<feature type="transmembrane region" description="Helical" evidence="2">
    <location>
        <begin position="336"/>
        <end position="361"/>
    </location>
</feature>
<dbReference type="PANTHER" id="PTHR15191">
    <property type="entry name" value="PROTEIN CBG20567"/>
    <property type="match status" value="1"/>
</dbReference>
<feature type="region of interest" description="Disordered" evidence="1">
    <location>
        <begin position="141"/>
        <end position="172"/>
    </location>
</feature>
<feature type="region of interest" description="Disordered" evidence="1">
    <location>
        <begin position="373"/>
        <end position="398"/>
    </location>
</feature>
<organism evidence="3 4">
    <name type="scientific">Oryzias melastigma</name>
    <name type="common">Marine medaka</name>
    <dbReference type="NCBI Taxonomy" id="30732"/>
    <lineage>
        <taxon>Eukaryota</taxon>
        <taxon>Metazoa</taxon>
        <taxon>Chordata</taxon>
        <taxon>Craniata</taxon>
        <taxon>Vertebrata</taxon>
        <taxon>Euteleostomi</taxon>
        <taxon>Actinopterygii</taxon>
        <taxon>Neopterygii</taxon>
        <taxon>Teleostei</taxon>
        <taxon>Neoteleostei</taxon>
        <taxon>Acanthomorphata</taxon>
        <taxon>Ovalentaria</taxon>
        <taxon>Atherinomorphae</taxon>
        <taxon>Beloniformes</taxon>
        <taxon>Adrianichthyidae</taxon>
        <taxon>Oryziinae</taxon>
        <taxon>Oryzias</taxon>
    </lineage>
</organism>
<evidence type="ECO:0000313" key="3">
    <source>
        <dbReference type="EMBL" id="KAF6719151.1"/>
    </source>
</evidence>